<dbReference type="EMBL" id="PEQY01000001">
    <property type="protein sequence ID" value="PIM79151.1"/>
    <property type="molecule type" value="Genomic_DNA"/>
</dbReference>
<sequence>MLPIRNDRVEIKSEVEAIPTKTYKMAIFGNKITGKTDGQEAMKQAIYKILNTERYQYPIYSWNYGIELKDLFGKSKSYCKVELVSRVSEALLQDERIIAVESFLFDDTKKRESLAMTFIAKTIYGDVEIAKEVKVA</sequence>
<protein>
    <recommendedName>
        <fullName evidence="3">DUF2634 domain-containing protein</fullName>
    </recommendedName>
</protein>
<evidence type="ECO:0008006" key="3">
    <source>
        <dbReference type="Google" id="ProtNLM"/>
    </source>
</evidence>
<dbReference type="RefSeq" id="WP_099957920.1">
    <property type="nucleotide sequence ID" value="NZ_PEQY01000001.1"/>
</dbReference>
<dbReference type="Pfam" id="PF10934">
    <property type="entry name" value="Sheath_initiator"/>
    <property type="match status" value="1"/>
</dbReference>
<dbReference type="Gene3D" id="3.10.450.40">
    <property type="match status" value="1"/>
</dbReference>
<reference evidence="1 2" key="1">
    <citation type="submission" date="2017-11" db="EMBL/GenBank/DDBJ databases">
        <title>Genome sequencing of Fusobacterium periodonticum KCOM 1259.</title>
        <authorList>
            <person name="Kook J.-K."/>
            <person name="Park S.-N."/>
            <person name="Lim Y.K."/>
        </authorList>
    </citation>
    <scope>NUCLEOTIDE SEQUENCE [LARGE SCALE GENOMIC DNA]</scope>
    <source>
        <strain evidence="1 2">KCOM 1259</strain>
    </source>
</reference>
<comment type="caution">
    <text evidence="1">The sequence shown here is derived from an EMBL/GenBank/DDBJ whole genome shotgun (WGS) entry which is preliminary data.</text>
</comment>
<name>A0A2G9EEN6_9FUSO</name>
<evidence type="ECO:0000313" key="1">
    <source>
        <dbReference type="EMBL" id="PIM79151.1"/>
    </source>
</evidence>
<dbReference type="InterPro" id="IPR020288">
    <property type="entry name" value="Sheath_initiator"/>
</dbReference>
<evidence type="ECO:0000313" key="2">
    <source>
        <dbReference type="Proteomes" id="UP000229011"/>
    </source>
</evidence>
<proteinExistence type="predicted"/>
<dbReference type="AlphaFoldDB" id="A0A2G9EEN6"/>
<organism evidence="1 2">
    <name type="scientific">Fusobacterium pseudoperiodonticum</name>
    <dbReference type="NCBI Taxonomy" id="2663009"/>
    <lineage>
        <taxon>Bacteria</taxon>
        <taxon>Fusobacteriati</taxon>
        <taxon>Fusobacteriota</taxon>
        <taxon>Fusobacteriia</taxon>
        <taxon>Fusobacteriales</taxon>
        <taxon>Fusobacteriaceae</taxon>
        <taxon>Fusobacterium</taxon>
    </lineage>
</organism>
<dbReference type="Proteomes" id="UP000229011">
    <property type="component" value="Unassembled WGS sequence"/>
</dbReference>
<dbReference type="SUPFAM" id="SSF160719">
    <property type="entry name" value="gpW/gp25-like"/>
    <property type="match status" value="1"/>
</dbReference>
<gene>
    <name evidence="1" type="ORF">CTM71_01150</name>
</gene>
<accession>A0A2G9EEN6</accession>
<dbReference type="GeneID" id="93327077"/>